<evidence type="ECO:0000256" key="6">
    <source>
        <dbReference type="ARBA" id="ARBA00022801"/>
    </source>
</evidence>
<evidence type="ECO:0000313" key="13">
    <source>
        <dbReference type="EMBL" id="KAK7455120.1"/>
    </source>
</evidence>
<feature type="compositionally biased region" description="Polar residues" evidence="11">
    <location>
        <begin position="458"/>
        <end position="478"/>
    </location>
</feature>
<dbReference type="Gene3D" id="3.60.10.10">
    <property type="entry name" value="Endonuclease/exonuclease/phosphatase"/>
    <property type="match status" value="1"/>
</dbReference>
<comment type="caution">
    <text evidence="13">The sequence shown here is derived from an EMBL/GenBank/DDBJ whole genome shotgun (WGS) entry which is preliminary data.</text>
</comment>
<organism evidence="13 14">
    <name type="scientific">Marasmiellus scandens</name>
    <dbReference type="NCBI Taxonomy" id="2682957"/>
    <lineage>
        <taxon>Eukaryota</taxon>
        <taxon>Fungi</taxon>
        <taxon>Dikarya</taxon>
        <taxon>Basidiomycota</taxon>
        <taxon>Agaricomycotina</taxon>
        <taxon>Agaricomycetes</taxon>
        <taxon>Agaricomycetidae</taxon>
        <taxon>Agaricales</taxon>
        <taxon>Marasmiineae</taxon>
        <taxon>Omphalotaceae</taxon>
        <taxon>Marasmiellus</taxon>
    </lineage>
</organism>
<dbReference type="GO" id="GO:0140078">
    <property type="term" value="F:class I DNA-(apurinic or apyrimidinic site) endonuclease activity"/>
    <property type="evidence" value="ECO:0007669"/>
    <property type="project" value="UniProtKB-EC"/>
</dbReference>
<evidence type="ECO:0000256" key="1">
    <source>
        <dbReference type="ARBA" id="ARBA00001946"/>
    </source>
</evidence>
<evidence type="ECO:0000256" key="8">
    <source>
        <dbReference type="ARBA" id="ARBA00022842"/>
    </source>
</evidence>
<feature type="region of interest" description="Disordered" evidence="11">
    <location>
        <begin position="449"/>
        <end position="501"/>
    </location>
</feature>
<dbReference type="InterPro" id="IPR004808">
    <property type="entry name" value="AP_endonuc_1"/>
</dbReference>
<dbReference type="PROSITE" id="PS51999">
    <property type="entry name" value="ZF_GRF"/>
    <property type="match status" value="1"/>
</dbReference>
<dbReference type="PROSITE" id="PS51435">
    <property type="entry name" value="AP_NUCLEASE_F1_4"/>
    <property type="match status" value="1"/>
</dbReference>
<accession>A0ABR1JDN5</accession>
<feature type="domain" description="GRF-type" evidence="12">
    <location>
        <begin position="564"/>
        <end position="625"/>
    </location>
</feature>
<keyword evidence="4" id="KW-0479">Metal-binding</keyword>
<keyword evidence="13" id="KW-0540">Nuclease</keyword>
<evidence type="ECO:0000256" key="9">
    <source>
        <dbReference type="ARBA" id="ARBA00023242"/>
    </source>
</evidence>
<feature type="region of interest" description="Disordered" evidence="11">
    <location>
        <begin position="103"/>
        <end position="150"/>
    </location>
</feature>
<comment type="cofactor">
    <cofactor evidence="1">
        <name>Mg(2+)</name>
        <dbReference type="ChEBI" id="CHEBI:18420"/>
    </cofactor>
</comment>
<dbReference type="Proteomes" id="UP001498398">
    <property type="component" value="Unassembled WGS sequence"/>
</dbReference>
<reference evidence="13 14" key="1">
    <citation type="submission" date="2024-01" db="EMBL/GenBank/DDBJ databases">
        <title>A draft genome for the cacao thread blight pathogen Marasmiellus scandens.</title>
        <authorList>
            <person name="Baruah I.K."/>
            <person name="Leung J."/>
            <person name="Bukari Y."/>
            <person name="Amoako-Attah I."/>
            <person name="Meinhardt L.W."/>
            <person name="Bailey B.A."/>
            <person name="Cohen S.P."/>
        </authorList>
    </citation>
    <scope>NUCLEOTIDE SEQUENCE [LARGE SCALE GENOMIC DNA]</scope>
    <source>
        <strain evidence="13 14">GH-19</strain>
    </source>
</reference>
<keyword evidence="9" id="KW-0539">Nucleus</keyword>
<evidence type="ECO:0000256" key="7">
    <source>
        <dbReference type="ARBA" id="ARBA00022833"/>
    </source>
</evidence>
<dbReference type="SUPFAM" id="SSF56219">
    <property type="entry name" value="DNase I-like"/>
    <property type="match status" value="1"/>
</dbReference>
<protein>
    <recommendedName>
        <fullName evidence="3">DNA-(apurinic or apyrimidinic site) endonuclease 2</fullName>
    </recommendedName>
</protein>
<keyword evidence="5 10" id="KW-0863">Zinc-finger</keyword>
<dbReference type="PANTHER" id="PTHR22748:SF4">
    <property type="entry name" value="DNA-(APURINIC OR APYRIMIDINIC SITE) ENDONUCLEASE 2"/>
    <property type="match status" value="1"/>
</dbReference>
<dbReference type="Pfam" id="PF03372">
    <property type="entry name" value="Exo_endo_phos"/>
    <property type="match status" value="1"/>
</dbReference>
<name>A0ABR1JDN5_9AGAR</name>
<gene>
    <name evidence="13" type="primary">APN2_4</name>
    <name evidence="13" type="ORF">VKT23_010990</name>
</gene>
<dbReference type="PANTHER" id="PTHR22748">
    <property type="entry name" value="AP ENDONUCLEASE"/>
    <property type="match status" value="1"/>
</dbReference>
<evidence type="ECO:0000256" key="2">
    <source>
        <dbReference type="ARBA" id="ARBA00007092"/>
    </source>
</evidence>
<evidence type="ECO:0000256" key="4">
    <source>
        <dbReference type="ARBA" id="ARBA00022723"/>
    </source>
</evidence>
<evidence type="ECO:0000256" key="10">
    <source>
        <dbReference type="PROSITE-ProRule" id="PRU01343"/>
    </source>
</evidence>
<evidence type="ECO:0000259" key="12">
    <source>
        <dbReference type="PROSITE" id="PS51999"/>
    </source>
</evidence>
<feature type="region of interest" description="Disordered" evidence="11">
    <location>
        <begin position="515"/>
        <end position="556"/>
    </location>
</feature>
<keyword evidence="13" id="KW-0456">Lyase</keyword>
<dbReference type="InterPro" id="IPR036691">
    <property type="entry name" value="Endo/exonu/phosph_ase_sf"/>
</dbReference>
<proteinExistence type="inferred from homology"/>
<evidence type="ECO:0000256" key="5">
    <source>
        <dbReference type="ARBA" id="ARBA00022771"/>
    </source>
</evidence>
<comment type="similarity">
    <text evidence="2">Belongs to the DNA repair enzymes AP/ExoA family.</text>
</comment>
<evidence type="ECO:0000256" key="3">
    <source>
        <dbReference type="ARBA" id="ARBA00013541"/>
    </source>
</evidence>
<keyword evidence="7" id="KW-0862">Zinc</keyword>
<dbReference type="EMBL" id="JBANRG010000023">
    <property type="protein sequence ID" value="KAK7455120.1"/>
    <property type="molecule type" value="Genomic_DNA"/>
</dbReference>
<evidence type="ECO:0000256" key="11">
    <source>
        <dbReference type="SAM" id="MobiDB-lite"/>
    </source>
</evidence>
<feature type="compositionally biased region" description="Basic and acidic residues" evidence="11">
    <location>
        <begin position="485"/>
        <end position="499"/>
    </location>
</feature>
<dbReference type="InterPro" id="IPR010666">
    <property type="entry name" value="Znf_GRF"/>
</dbReference>
<keyword evidence="13" id="KW-0255">Endonuclease</keyword>
<dbReference type="InterPro" id="IPR005135">
    <property type="entry name" value="Endo/exonuclease/phosphatase"/>
</dbReference>
<feature type="compositionally biased region" description="Low complexity" evidence="11">
    <location>
        <begin position="525"/>
        <end position="538"/>
    </location>
</feature>
<evidence type="ECO:0000313" key="14">
    <source>
        <dbReference type="Proteomes" id="UP001498398"/>
    </source>
</evidence>
<keyword evidence="6" id="KW-0378">Hydrolase</keyword>
<keyword evidence="8" id="KW-0460">Magnesium</keyword>
<keyword evidence="14" id="KW-1185">Reference proteome</keyword>
<sequence>MRLLTWNISGIRTMPKYYPWDALDSFEEMLNYMEADIINFQEVRQPRDVLPALPPSYHSFFSFPVQRTGYSGVATYTRKETVVPLKAEEGITGLLHASPVEGGNTDGLILSPEERVSSSDSSYPGLTELGDDSNDEGSTSGSIPSTHLSTDLTTLDSEGRTLVLDFGLFVLINVCCPNDGLVYKPRTNNNHRIQFKADFLNVLETRIRNLLREGREVILVGDLNACASIDDYCEGDLLIKRIIRERESKMLDTNDVDPEEIFWEEKRSCRWLRDLILGDQKCFVDVTRLYHPERKGMYTCWNTEISARESNYGYRVDYILATPGLLPWIKFSDIQPQLEGSDHCLVFVDFYEEREVDGKTIKLRDLLMAPCNADSAALTMEDPPRLAGHFRDKYSGKRRSLDSFFKGTGTKKSLKRQTSSMLPAELPVATSVVDLRISSQQKTYNEFVTLKRPRSPSPDLNTPSKASYSSSAVTGTQNKKAKISKRSEGKQKGKAKVEEVDLTMDDVDVDIADPSEEADQDYLKSPSQGSISASSSSSKAEKPRTSSAGAAWETLLAKPPAPRCTVHNEEAKEFRVKKSGPNKGRVFWRCSRPVGPGYDKGWADRPREEVDPQWRCNFFMWAGEDESSESGSESDSS</sequence>